<feature type="compositionally biased region" description="Polar residues" evidence="6">
    <location>
        <begin position="153"/>
        <end position="174"/>
    </location>
</feature>
<dbReference type="Proteomes" id="UP000054988">
    <property type="component" value="Unassembled WGS sequence"/>
</dbReference>
<comment type="caution">
    <text evidence="8">The sequence shown here is derived from an EMBL/GenBank/DDBJ whole genome shotgun (WGS) entry which is preliminary data.</text>
</comment>
<dbReference type="InterPro" id="IPR051966">
    <property type="entry name" value="RPAP3"/>
</dbReference>
<dbReference type="EMBL" id="LATX01002131">
    <property type="protein sequence ID" value="KTB33848.1"/>
    <property type="molecule type" value="Genomic_DNA"/>
</dbReference>
<comment type="similarity">
    <text evidence="3">Belongs to the RPAP3 family.</text>
</comment>
<sequence>MAPSEKAQTAKEKGNAAFKSGDYPIAIGHYSAAIIEDRNDPTFPLNRAAAYLKLGKNEDAERDCTTVLTLSPSNVKAIFRRGQARLGMGKLDEAKADFEAAAKIEPGNQAVKDELGNIQVLTQKKASKTTAQSVGSSAAPDPRRRRVPIQIIEASQGTPSAPQGTTTSAVQESSPAPPPAPAPALTTTEPPAATAATPPKTFQDAKRAREETKPSTRVGGGIFRASGKNTLFNSKEGSMVSSPPAPKPNVKTSANLFEFTKAWGSSNSSVERFQLIKNVEPSTYPSFFKTSLEPSLLISIVQTFLDILSSVSHSDAKSLVTRSMEGFLHVPRISTIALFLSGTEKDLVKRVLEKLDDASLTDLWRSVLKY</sequence>
<feature type="region of interest" description="Disordered" evidence="6">
    <location>
        <begin position="123"/>
        <end position="229"/>
    </location>
</feature>
<dbReference type="eggNOG" id="KOG4648">
    <property type="taxonomic scope" value="Eukaryota"/>
</dbReference>
<dbReference type="Gene3D" id="1.25.40.10">
    <property type="entry name" value="Tetratricopeptide repeat domain"/>
    <property type="match status" value="1"/>
</dbReference>
<proteinExistence type="inferred from homology"/>
<feature type="domain" description="RNA-polymerase II-associated protein 3-like C-terminal" evidence="7">
    <location>
        <begin position="254"/>
        <end position="345"/>
    </location>
</feature>
<dbReference type="AlphaFoldDB" id="A0A0W0FC10"/>
<evidence type="ECO:0000256" key="1">
    <source>
        <dbReference type="ARBA" id="ARBA00022737"/>
    </source>
</evidence>
<name>A0A0W0FC10_MONRR</name>
<keyword evidence="1" id="KW-0677">Repeat</keyword>
<accession>A0A0W0FC10</accession>
<evidence type="ECO:0000256" key="2">
    <source>
        <dbReference type="ARBA" id="ARBA00022803"/>
    </source>
</evidence>
<reference evidence="8 9" key="1">
    <citation type="submission" date="2015-12" db="EMBL/GenBank/DDBJ databases">
        <title>Draft genome sequence of Moniliophthora roreri, the causal agent of frosty pod rot of cacao.</title>
        <authorList>
            <person name="Aime M.C."/>
            <person name="Diaz-Valderrama J.R."/>
            <person name="Kijpornyongpan T."/>
            <person name="Phillips-Mora W."/>
        </authorList>
    </citation>
    <scope>NUCLEOTIDE SEQUENCE [LARGE SCALE GENOMIC DNA]</scope>
    <source>
        <strain evidence="8 9">MCA 2952</strain>
    </source>
</reference>
<evidence type="ECO:0000313" key="8">
    <source>
        <dbReference type="EMBL" id="KTB33848.1"/>
    </source>
</evidence>
<feature type="compositionally biased region" description="Polar residues" evidence="6">
    <location>
        <begin position="123"/>
        <end position="136"/>
    </location>
</feature>
<dbReference type="PANTHER" id="PTHR46423">
    <property type="entry name" value="RNA POLYMERASE II-ASSOCIATED PROTEIN 3"/>
    <property type="match status" value="1"/>
</dbReference>
<evidence type="ECO:0000313" key="9">
    <source>
        <dbReference type="Proteomes" id="UP000054988"/>
    </source>
</evidence>
<organism evidence="8 9">
    <name type="scientific">Moniliophthora roreri</name>
    <name type="common">Frosty pod rot fungus</name>
    <name type="synonym">Monilia roreri</name>
    <dbReference type="NCBI Taxonomy" id="221103"/>
    <lineage>
        <taxon>Eukaryota</taxon>
        <taxon>Fungi</taxon>
        <taxon>Dikarya</taxon>
        <taxon>Basidiomycota</taxon>
        <taxon>Agaricomycotina</taxon>
        <taxon>Agaricomycetes</taxon>
        <taxon>Agaricomycetidae</taxon>
        <taxon>Agaricales</taxon>
        <taxon>Marasmiineae</taxon>
        <taxon>Marasmiaceae</taxon>
        <taxon>Moniliophthora</taxon>
    </lineage>
</organism>
<dbReference type="PANTHER" id="PTHR46423:SF1">
    <property type="entry name" value="RNA POLYMERASE II-ASSOCIATED PROTEIN 3"/>
    <property type="match status" value="1"/>
</dbReference>
<dbReference type="InterPro" id="IPR025986">
    <property type="entry name" value="RPAP3-like_C"/>
</dbReference>
<feature type="repeat" description="TPR" evidence="5">
    <location>
        <begin position="75"/>
        <end position="108"/>
    </location>
</feature>
<dbReference type="InterPro" id="IPR013105">
    <property type="entry name" value="TPR_2"/>
</dbReference>
<dbReference type="PROSITE" id="PS50005">
    <property type="entry name" value="TPR"/>
    <property type="match status" value="1"/>
</dbReference>
<dbReference type="SMART" id="SM00028">
    <property type="entry name" value="TPR"/>
    <property type="match status" value="3"/>
</dbReference>
<dbReference type="Pfam" id="PF13877">
    <property type="entry name" value="RPAP3_C"/>
    <property type="match status" value="1"/>
</dbReference>
<evidence type="ECO:0000256" key="6">
    <source>
        <dbReference type="SAM" id="MobiDB-lite"/>
    </source>
</evidence>
<evidence type="ECO:0000256" key="4">
    <source>
        <dbReference type="ARBA" id="ARBA00040133"/>
    </source>
</evidence>
<dbReference type="InterPro" id="IPR011990">
    <property type="entry name" value="TPR-like_helical_dom_sf"/>
</dbReference>
<dbReference type="GO" id="GO:0101031">
    <property type="term" value="C:protein folding chaperone complex"/>
    <property type="evidence" value="ECO:0007669"/>
    <property type="project" value="TreeGrafter"/>
</dbReference>
<keyword evidence="2 5" id="KW-0802">TPR repeat</keyword>
<gene>
    <name evidence="8" type="ORF">WG66_13586</name>
</gene>
<evidence type="ECO:0000256" key="3">
    <source>
        <dbReference type="ARBA" id="ARBA00038275"/>
    </source>
</evidence>
<evidence type="ECO:0000259" key="7">
    <source>
        <dbReference type="Pfam" id="PF13877"/>
    </source>
</evidence>
<dbReference type="SUPFAM" id="SSF48452">
    <property type="entry name" value="TPR-like"/>
    <property type="match status" value="1"/>
</dbReference>
<dbReference type="Pfam" id="PF13432">
    <property type="entry name" value="TPR_16"/>
    <property type="match status" value="1"/>
</dbReference>
<dbReference type="InterPro" id="IPR019734">
    <property type="entry name" value="TPR_rpt"/>
</dbReference>
<feature type="compositionally biased region" description="Low complexity" evidence="6">
    <location>
        <begin position="183"/>
        <end position="199"/>
    </location>
</feature>
<evidence type="ECO:0000256" key="5">
    <source>
        <dbReference type="PROSITE-ProRule" id="PRU00339"/>
    </source>
</evidence>
<feature type="compositionally biased region" description="Basic and acidic residues" evidence="6">
    <location>
        <begin position="203"/>
        <end position="214"/>
    </location>
</feature>
<dbReference type="Pfam" id="PF07719">
    <property type="entry name" value="TPR_2"/>
    <property type="match status" value="1"/>
</dbReference>
<protein>
    <recommendedName>
        <fullName evidence="4">RNA polymerase II-associated protein 3</fullName>
    </recommendedName>
</protein>